<evidence type="ECO:0000313" key="1">
    <source>
        <dbReference type="EMBL" id="JAE14877.1"/>
    </source>
</evidence>
<reference evidence="1" key="2">
    <citation type="journal article" date="2015" name="Data Brief">
        <title>Shoot transcriptome of the giant reed, Arundo donax.</title>
        <authorList>
            <person name="Barrero R.A."/>
            <person name="Guerrero F.D."/>
            <person name="Moolhuijzen P."/>
            <person name="Goolsby J.A."/>
            <person name="Tidwell J."/>
            <person name="Bellgard S.E."/>
            <person name="Bellgard M.I."/>
        </authorList>
    </citation>
    <scope>NUCLEOTIDE SEQUENCE</scope>
    <source>
        <tissue evidence="1">Shoot tissue taken approximately 20 cm above the soil surface</tissue>
    </source>
</reference>
<name>A0A0A9FRH0_ARUDO</name>
<accession>A0A0A9FRH0</accession>
<protein>
    <submittedName>
        <fullName evidence="1">Uncharacterized protein</fullName>
    </submittedName>
</protein>
<reference evidence="1" key="1">
    <citation type="submission" date="2014-09" db="EMBL/GenBank/DDBJ databases">
        <authorList>
            <person name="Magalhaes I.L.F."/>
            <person name="Oliveira U."/>
            <person name="Santos F.R."/>
            <person name="Vidigal T.H.D.A."/>
            <person name="Brescovit A.D."/>
            <person name="Santos A.J."/>
        </authorList>
    </citation>
    <scope>NUCLEOTIDE SEQUENCE</scope>
    <source>
        <tissue evidence="1">Shoot tissue taken approximately 20 cm above the soil surface</tissue>
    </source>
</reference>
<proteinExistence type="predicted"/>
<dbReference type="AlphaFoldDB" id="A0A0A9FRH0"/>
<dbReference type="EMBL" id="GBRH01183019">
    <property type="protein sequence ID" value="JAE14877.1"/>
    <property type="molecule type" value="Transcribed_RNA"/>
</dbReference>
<sequence length="52" mass="5850">MPLPRLRRTEAPPDPRSLFQHQRSAKYMADDLPATLAATAAWSDAARSNRRS</sequence>
<organism evidence="1">
    <name type="scientific">Arundo donax</name>
    <name type="common">Giant reed</name>
    <name type="synonym">Donax arundinaceus</name>
    <dbReference type="NCBI Taxonomy" id="35708"/>
    <lineage>
        <taxon>Eukaryota</taxon>
        <taxon>Viridiplantae</taxon>
        <taxon>Streptophyta</taxon>
        <taxon>Embryophyta</taxon>
        <taxon>Tracheophyta</taxon>
        <taxon>Spermatophyta</taxon>
        <taxon>Magnoliopsida</taxon>
        <taxon>Liliopsida</taxon>
        <taxon>Poales</taxon>
        <taxon>Poaceae</taxon>
        <taxon>PACMAD clade</taxon>
        <taxon>Arundinoideae</taxon>
        <taxon>Arundineae</taxon>
        <taxon>Arundo</taxon>
    </lineage>
</organism>